<dbReference type="EMBL" id="VOQS01000005">
    <property type="protein sequence ID" value="TXC81144.1"/>
    <property type="molecule type" value="Genomic_DNA"/>
</dbReference>
<dbReference type="SMART" id="SM00347">
    <property type="entry name" value="HTH_MARR"/>
    <property type="match status" value="1"/>
</dbReference>
<dbReference type="GO" id="GO:0016747">
    <property type="term" value="F:acyltransferase activity, transferring groups other than amino-acyl groups"/>
    <property type="evidence" value="ECO:0007669"/>
    <property type="project" value="InterPro"/>
</dbReference>
<dbReference type="Pfam" id="PF00583">
    <property type="entry name" value="Acetyltransf_1"/>
    <property type="match status" value="1"/>
</dbReference>
<evidence type="ECO:0000259" key="2">
    <source>
        <dbReference type="PROSITE" id="PS51186"/>
    </source>
</evidence>
<dbReference type="PANTHER" id="PTHR33164:SF104">
    <property type="entry name" value="TRANSCRIPTIONAL REGULATORY PROTEIN"/>
    <property type="match status" value="1"/>
</dbReference>
<reference evidence="4 5" key="1">
    <citation type="journal article" date="2018" name="Int. J. Syst. Evol. Microbiol.">
        <title>Paraburkholderia azotifigens sp. nov., a nitrogen-fixing bacterium isolated from paddy soil.</title>
        <authorList>
            <person name="Choi G.M."/>
            <person name="Im W.T."/>
        </authorList>
    </citation>
    <scope>NUCLEOTIDE SEQUENCE [LARGE SCALE GENOMIC DNA]</scope>
    <source>
        <strain evidence="4 5">NF 2-5-3</strain>
    </source>
</reference>
<dbReference type="InterPro" id="IPR016181">
    <property type="entry name" value="Acyl_CoA_acyltransferase"/>
</dbReference>
<feature type="domain" description="HTH marR-type" evidence="1">
    <location>
        <begin position="11"/>
        <end position="146"/>
    </location>
</feature>
<dbReference type="RefSeq" id="WP_147238476.1">
    <property type="nucleotide sequence ID" value="NZ_JAZHFZ010000001.1"/>
</dbReference>
<evidence type="ECO:0000259" key="1">
    <source>
        <dbReference type="PROSITE" id="PS50995"/>
    </source>
</evidence>
<dbReference type="InterPro" id="IPR000835">
    <property type="entry name" value="HTH_MarR-typ"/>
</dbReference>
<dbReference type="SUPFAM" id="SSF46785">
    <property type="entry name" value="Winged helix' DNA-binding domain"/>
    <property type="match status" value="1"/>
</dbReference>
<evidence type="ECO:0000313" key="3">
    <source>
        <dbReference type="EMBL" id="MEM5338477.1"/>
    </source>
</evidence>
<dbReference type="PANTHER" id="PTHR33164">
    <property type="entry name" value="TRANSCRIPTIONAL REGULATOR, MARR FAMILY"/>
    <property type="match status" value="1"/>
</dbReference>
<dbReference type="CDD" id="cd00090">
    <property type="entry name" value="HTH_ARSR"/>
    <property type="match status" value="1"/>
</dbReference>
<comment type="caution">
    <text evidence="4">The sequence shown here is derived from an EMBL/GenBank/DDBJ whole genome shotgun (WGS) entry which is preliminary data.</text>
</comment>
<name>A0A5C6V8V1_9BURK</name>
<dbReference type="InterPro" id="IPR000182">
    <property type="entry name" value="GNAT_dom"/>
</dbReference>
<evidence type="ECO:0000313" key="6">
    <source>
        <dbReference type="Proteomes" id="UP001481677"/>
    </source>
</evidence>
<dbReference type="GO" id="GO:0003700">
    <property type="term" value="F:DNA-binding transcription factor activity"/>
    <property type="evidence" value="ECO:0007669"/>
    <property type="project" value="InterPro"/>
</dbReference>
<protein>
    <submittedName>
        <fullName evidence="3">Helix-turn-helix domain-containing GNAT family N-acetyltransferase</fullName>
    </submittedName>
    <submittedName>
        <fullName evidence="4">MarR family transcriptional regulator</fullName>
    </submittedName>
</protein>
<dbReference type="Gene3D" id="3.40.630.30">
    <property type="match status" value="1"/>
</dbReference>
<dbReference type="InterPro" id="IPR036388">
    <property type="entry name" value="WH-like_DNA-bd_sf"/>
</dbReference>
<organism evidence="4 5">
    <name type="scientific">Paraburkholderia azotifigens</name>
    <dbReference type="NCBI Taxonomy" id="2057004"/>
    <lineage>
        <taxon>Bacteria</taxon>
        <taxon>Pseudomonadati</taxon>
        <taxon>Pseudomonadota</taxon>
        <taxon>Betaproteobacteria</taxon>
        <taxon>Burkholderiales</taxon>
        <taxon>Burkholderiaceae</taxon>
        <taxon>Paraburkholderia</taxon>
    </lineage>
</organism>
<dbReference type="Gene3D" id="1.10.10.10">
    <property type="entry name" value="Winged helix-like DNA-binding domain superfamily/Winged helix DNA-binding domain"/>
    <property type="match status" value="1"/>
</dbReference>
<keyword evidence="6" id="KW-1185">Reference proteome</keyword>
<proteinExistence type="predicted"/>
<dbReference type="PRINTS" id="PR00598">
    <property type="entry name" value="HTHMARR"/>
</dbReference>
<reference evidence="3 6" key="3">
    <citation type="submission" date="2024-01" db="EMBL/GenBank/DDBJ databases">
        <title>The diversity of rhizobia nodulating Mimosa spp. in eleven states of Brazil covering several biomes is determined by host plant, location, and edaphic factors.</title>
        <authorList>
            <person name="Rouws L."/>
            <person name="Barauna A."/>
            <person name="Beukes C."/>
            <person name="De Faria S.M."/>
            <person name="Gross E."/>
            <person name="Dos Reis Junior F.B."/>
            <person name="Simon M."/>
            <person name="Maluk M."/>
            <person name="Odee D.W."/>
            <person name="Kenicer G."/>
            <person name="Young J.P.W."/>
            <person name="Reis V.M."/>
            <person name="Zilli J."/>
            <person name="James E.K."/>
        </authorList>
    </citation>
    <scope>NUCLEOTIDE SEQUENCE [LARGE SCALE GENOMIC DNA]</scope>
    <source>
        <strain evidence="3 6">JPY530</strain>
    </source>
</reference>
<feature type="domain" description="N-acetyltransferase" evidence="2">
    <location>
        <begin position="165"/>
        <end position="319"/>
    </location>
</feature>
<dbReference type="PROSITE" id="PS51186">
    <property type="entry name" value="GNAT"/>
    <property type="match status" value="1"/>
</dbReference>
<dbReference type="GO" id="GO:0006950">
    <property type="term" value="P:response to stress"/>
    <property type="evidence" value="ECO:0007669"/>
    <property type="project" value="TreeGrafter"/>
</dbReference>
<reference evidence="4" key="2">
    <citation type="submission" date="2019-08" db="EMBL/GenBank/DDBJ databases">
        <authorList>
            <person name="Im W.-T."/>
        </authorList>
    </citation>
    <scope>NUCLEOTIDE SEQUENCE</scope>
    <source>
        <strain evidence="4">NF 2-5-3</strain>
    </source>
</reference>
<dbReference type="InterPro" id="IPR039422">
    <property type="entry name" value="MarR/SlyA-like"/>
</dbReference>
<dbReference type="Pfam" id="PF12802">
    <property type="entry name" value="MarR_2"/>
    <property type="match status" value="1"/>
</dbReference>
<dbReference type="SUPFAM" id="SSF55729">
    <property type="entry name" value="Acyl-CoA N-acyltransferases (Nat)"/>
    <property type="match status" value="1"/>
</dbReference>
<dbReference type="AlphaFoldDB" id="A0A5C6V8V1"/>
<evidence type="ECO:0000313" key="5">
    <source>
        <dbReference type="Proteomes" id="UP000321776"/>
    </source>
</evidence>
<dbReference type="InterPro" id="IPR011991">
    <property type="entry name" value="ArsR-like_HTH"/>
</dbReference>
<dbReference type="InterPro" id="IPR036390">
    <property type="entry name" value="WH_DNA-bd_sf"/>
</dbReference>
<dbReference type="EMBL" id="JAZHGA010000001">
    <property type="protein sequence ID" value="MEM5338477.1"/>
    <property type="molecule type" value="Genomic_DNA"/>
</dbReference>
<dbReference type="Proteomes" id="UP000321776">
    <property type="component" value="Unassembled WGS sequence"/>
</dbReference>
<accession>A0A5C6V8V1</accession>
<gene>
    <name evidence="4" type="ORF">FRZ40_32500</name>
    <name evidence="3" type="ORF">V4C56_02430</name>
</gene>
<evidence type="ECO:0000313" key="4">
    <source>
        <dbReference type="EMBL" id="TXC81144.1"/>
    </source>
</evidence>
<dbReference type="CDD" id="cd04301">
    <property type="entry name" value="NAT_SF"/>
    <property type="match status" value="1"/>
</dbReference>
<dbReference type="PROSITE" id="PS50995">
    <property type="entry name" value="HTH_MARR_2"/>
    <property type="match status" value="1"/>
</dbReference>
<dbReference type="Proteomes" id="UP001481677">
    <property type="component" value="Unassembled WGS sequence"/>
</dbReference>
<sequence length="336" mass="36938">MDIVDIPIQSRDKTILELREFSRKLVRELGFMRSTLAESDLAPSAVHAILEIGATPGMQARDLAALLRLDKSNASRQIAKLEMAGLVERTASSDDARSSELYLTKAGQQLRKQIDKFATEQVSSALRKLAPSDQQSLVHALSLYASALAQDNDAKETPGAAPAPQIVEGYRPGCIGDVASLHARYYSQHSGFGVYFEKIVATGLAEFAELLPDPNRQLWLVCDNGRTLASLAIDGNAQTGVAHLRWFIVDDTLRGTGIGRQLMTRAMAFVDERFGETYLWTFKGLDAARHLYEAFGFQLAEEAEGTQWGKAVVEQRFVRRKGVPKGSPKRTRSKAG</sequence>